<dbReference type="PANTHER" id="PTHR48020">
    <property type="entry name" value="PROTON MYO-INOSITOL COTRANSPORTER"/>
    <property type="match status" value="1"/>
</dbReference>
<feature type="transmembrane region" description="Helical" evidence="8">
    <location>
        <begin position="99"/>
        <end position="118"/>
    </location>
</feature>
<keyword evidence="5 8" id="KW-1133">Transmembrane helix</keyword>
<dbReference type="EMBL" id="JAPTMY010000023">
    <property type="protein sequence ID" value="MCZ0858489.1"/>
    <property type="molecule type" value="Genomic_DNA"/>
</dbReference>
<feature type="transmembrane region" description="Helical" evidence="8">
    <location>
        <begin position="188"/>
        <end position="209"/>
    </location>
</feature>
<dbReference type="NCBIfam" id="TIGR00879">
    <property type="entry name" value="SP"/>
    <property type="match status" value="1"/>
</dbReference>
<keyword evidence="6 8" id="KW-0472">Membrane</keyword>
<dbReference type="PROSITE" id="PS50850">
    <property type="entry name" value="MFS"/>
    <property type="match status" value="1"/>
</dbReference>
<evidence type="ECO:0000256" key="5">
    <source>
        <dbReference type="ARBA" id="ARBA00022989"/>
    </source>
</evidence>
<sequence>MSAATNRPASDRPAPDQRGVDRRLLTIRSIATLGGLLFGYDTGVISGALPFLRNPVAEGGLALTAFDESVVTSALTVGAALGALSGGRLSDRFGRRRNIMTVAVIFLIGALGCSLAPSMPVLTVFRFVLGLGVGGASATVPVYLSELSPVEIRGTMVSRNELMIVTGQLLAYTCNAVIATVWPGANAWRWMLVLATLPAIGLWVGIHLLPESPRWLARKGRLEEMWAVLNEVRTPDRVEEEGEDIVLRVEEEARMGGGSWADLKVPWIRRITLIGIGLALLSQLTGVNGIMYYAPTILISTGMGSQASIVATIANGAVSVISVYIGITYFLRRLPRRRMIVTGQIGCVASLIALGLVFLLPESMVRSLLVLLFMLSFLYFMQCFIGVTFWLMLSEIFPMRVRGLANGIAVLCNWVGNVIVTFTFPNLIEAVQGNVFFIFAAVNLGTLAFYVRFLPETKGHSLESLERHFEERYS</sequence>
<evidence type="ECO:0000256" key="4">
    <source>
        <dbReference type="ARBA" id="ARBA00022692"/>
    </source>
</evidence>
<feature type="transmembrane region" description="Helical" evidence="8">
    <location>
        <begin position="271"/>
        <end position="294"/>
    </location>
</feature>
<dbReference type="InterPro" id="IPR050814">
    <property type="entry name" value="Myo-inositol_Transporter"/>
</dbReference>
<gene>
    <name evidence="10" type="ORF">OHJ16_10585</name>
</gene>
<keyword evidence="11" id="KW-1185">Reference proteome</keyword>
<evidence type="ECO:0000259" key="9">
    <source>
        <dbReference type="PROSITE" id="PS50850"/>
    </source>
</evidence>
<evidence type="ECO:0000256" key="6">
    <source>
        <dbReference type="ARBA" id="ARBA00023136"/>
    </source>
</evidence>
<evidence type="ECO:0000256" key="2">
    <source>
        <dbReference type="ARBA" id="ARBA00010992"/>
    </source>
</evidence>
<dbReference type="InterPro" id="IPR003663">
    <property type="entry name" value="Sugar/inositol_transpt"/>
</dbReference>
<dbReference type="InterPro" id="IPR005829">
    <property type="entry name" value="Sugar_transporter_CS"/>
</dbReference>
<dbReference type="InterPro" id="IPR036259">
    <property type="entry name" value="MFS_trans_sf"/>
</dbReference>
<dbReference type="PROSITE" id="PS00216">
    <property type="entry name" value="SUGAR_TRANSPORT_1"/>
    <property type="match status" value="1"/>
</dbReference>
<feature type="transmembrane region" description="Helical" evidence="8">
    <location>
        <begin position="306"/>
        <end position="327"/>
    </location>
</feature>
<dbReference type="InterPro" id="IPR005828">
    <property type="entry name" value="MFS_sugar_transport-like"/>
</dbReference>
<evidence type="ECO:0000313" key="11">
    <source>
        <dbReference type="Proteomes" id="UP001072034"/>
    </source>
</evidence>
<name>A0ABT4I9R3_9ACTO</name>
<evidence type="ECO:0000256" key="1">
    <source>
        <dbReference type="ARBA" id="ARBA00004651"/>
    </source>
</evidence>
<keyword evidence="3 7" id="KW-0813">Transport</keyword>
<dbReference type="PRINTS" id="PR00171">
    <property type="entry name" value="SUGRTRNSPORT"/>
</dbReference>
<dbReference type="InterPro" id="IPR020846">
    <property type="entry name" value="MFS_dom"/>
</dbReference>
<dbReference type="Proteomes" id="UP001072034">
    <property type="component" value="Unassembled WGS sequence"/>
</dbReference>
<feature type="transmembrane region" description="Helical" evidence="8">
    <location>
        <begin position="404"/>
        <end position="424"/>
    </location>
</feature>
<evidence type="ECO:0000256" key="3">
    <source>
        <dbReference type="ARBA" id="ARBA00022448"/>
    </source>
</evidence>
<dbReference type="Gene3D" id="1.20.1250.20">
    <property type="entry name" value="MFS general substrate transporter like domains"/>
    <property type="match status" value="1"/>
</dbReference>
<feature type="transmembrane region" description="Helical" evidence="8">
    <location>
        <begin position="430"/>
        <end position="451"/>
    </location>
</feature>
<feature type="transmembrane region" description="Helical" evidence="8">
    <location>
        <begin position="339"/>
        <end position="361"/>
    </location>
</feature>
<protein>
    <submittedName>
        <fullName evidence="10">Sugar porter family MFS transporter</fullName>
    </submittedName>
</protein>
<evidence type="ECO:0000256" key="8">
    <source>
        <dbReference type="SAM" id="Phobius"/>
    </source>
</evidence>
<reference evidence="10" key="1">
    <citation type="submission" date="2022-10" db="EMBL/GenBank/DDBJ databases">
        <title>Genome sequence of Actinomyces israelii ATCC 10048.</title>
        <authorList>
            <person name="Watt R.M."/>
            <person name="Tong W.M."/>
        </authorList>
    </citation>
    <scope>NUCLEOTIDE SEQUENCE</scope>
    <source>
        <strain evidence="10">ATCC 10048</strain>
    </source>
</reference>
<feature type="domain" description="Major facilitator superfamily (MFS) profile" evidence="9">
    <location>
        <begin position="27"/>
        <end position="458"/>
    </location>
</feature>
<dbReference type="RefSeq" id="WP_268917865.1">
    <property type="nucleotide sequence ID" value="NZ_JAPTMY010000023.1"/>
</dbReference>
<evidence type="ECO:0000313" key="10">
    <source>
        <dbReference type="EMBL" id="MCZ0858489.1"/>
    </source>
</evidence>
<comment type="subcellular location">
    <subcellularLocation>
        <location evidence="1">Cell membrane</location>
        <topology evidence="1">Multi-pass membrane protein</topology>
    </subcellularLocation>
</comment>
<comment type="caution">
    <text evidence="10">The sequence shown here is derived from an EMBL/GenBank/DDBJ whole genome shotgun (WGS) entry which is preliminary data.</text>
</comment>
<evidence type="ECO:0000256" key="7">
    <source>
        <dbReference type="RuleBase" id="RU003346"/>
    </source>
</evidence>
<feature type="transmembrane region" description="Helical" evidence="8">
    <location>
        <begin position="69"/>
        <end position="87"/>
    </location>
</feature>
<feature type="transmembrane region" description="Helical" evidence="8">
    <location>
        <begin position="164"/>
        <end position="182"/>
    </location>
</feature>
<feature type="transmembrane region" description="Helical" evidence="8">
    <location>
        <begin position="367"/>
        <end position="392"/>
    </location>
</feature>
<dbReference type="Pfam" id="PF00083">
    <property type="entry name" value="Sugar_tr"/>
    <property type="match status" value="1"/>
</dbReference>
<comment type="similarity">
    <text evidence="2 7">Belongs to the major facilitator superfamily. Sugar transporter (TC 2.A.1.1) family.</text>
</comment>
<accession>A0ABT4I9R3</accession>
<keyword evidence="4 8" id="KW-0812">Transmembrane</keyword>
<organism evidence="10 11">
    <name type="scientific">Actinomyces israelii</name>
    <dbReference type="NCBI Taxonomy" id="1659"/>
    <lineage>
        <taxon>Bacteria</taxon>
        <taxon>Bacillati</taxon>
        <taxon>Actinomycetota</taxon>
        <taxon>Actinomycetes</taxon>
        <taxon>Actinomycetales</taxon>
        <taxon>Actinomycetaceae</taxon>
        <taxon>Actinomyces</taxon>
    </lineage>
</organism>
<feature type="transmembrane region" description="Helical" evidence="8">
    <location>
        <begin position="30"/>
        <end position="49"/>
    </location>
</feature>
<dbReference type="PROSITE" id="PS00217">
    <property type="entry name" value="SUGAR_TRANSPORT_2"/>
    <property type="match status" value="1"/>
</dbReference>
<dbReference type="PANTHER" id="PTHR48020:SF12">
    <property type="entry name" value="PROTON MYO-INOSITOL COTRANSPORTER"/>
    <property type="match status" value="1"/>
</dbReference>
<dbReference type="SUPFAM" id="SSF103473">
    <property type="entry name" value="MFS general substrate transporter"/>
    <property type="match status" value="1"/>
</dbReference>
<feature type="transmembrane region" description="Helical" evidence="8">
    <location>
        <begin position="124"/>
        <end position="144"/>
    </location>
</feature>
<proteinExistence type="inferred from homology"/>